<evidence type="ECO:0000313" key="3">
    <source>
        <dbReference type="Proteomes" id="UP001367508"/>
    </source>
</evidence>
<organism evidence="2 3">
    <name type="scientific">Canavalia gladiata</name>
    <name type="common">Sword bean</name>
    <name type="synonym">Dolichos gladiatus</name>
    <dbReference type="NCBI Taxonomy" id="3824"/>
    <lineage>
        <taxon>Eukaryota</taxon>
        <taxon>Viridiplantae</taxon>
        <taxon>Streptophyta</taxon>
        <taxon>Embryophyta</taxon>
        <taxon>Tracheophyta</taxon>
        <taxon>Spermatophyta</taxon>
        <taxon>Magnoliopsida</taxon>
        <taxon>eudicotyledons</taxon>
        <taxon>Gunneridae</taxon>
        <taxon>Pentapetalae</taxon>
        <taxon>rosids</taxon>
        <taxon>fabids</taxon>
        <taxon>Fabales</taxon>
        <taxon>Fabaceae</taxon>
        <taxon>Papilionoideae</taxon>
        <taxon>50 kb inversion clade</taxon>
        <taxon>NPAAA clade</taxon>
        <taxon>indigoferoid/millettioid clade</taxon>
        <taxon>Phaseoleae</taxon>
        <taxon>Canavalia</taxon>
    </lineage>
</organism>
<dbReference type="AlphaFoldDB" id="A0AAN9MDY0"/>
<accession>A0AAN9MDY0</accession>
<feature type="region of interest" description="Disordered" evidence="1">
    <location>
        <begin position="1"/>
        <end position="30"/>
    </location>
</feature>
<protein>
    <submittedName>
        <fullName evidence="2">Uncharacterized protein</fullName>
    </submittedName>
</protein>
<proteinExistence type="predicted"/>
<feature type="compositionally biased region" description="Low complexity" evidence="1">
    <location>
        <begin position="17"/>
        <end position="29"/>
    </location>
</feature>
<feature type="region of interest" description="Disordered" evidence="1">
    <location>
        <begin position="75"/>
        <end position="99"/>
    </location>
</feature>
<dbReference type="EMBL" id="JAYMYQ010000002">
    <property type="protein sequence ID" value="KAK7350182.1"/>
    <property type="molecule type" value="Genomic_DNA"/>
</dbReference>
<keyword evidence="3" id="KW-1185">Reference proteome</keyword>
<sequence>MNSAPHLPRSSGERLDGLAGARRAGAGPRICGSRLGPNREVLTPFKSYDARPLRLPRAARRHLSPRRHLRLRPLAGVDGVKRASPKFPPCDSSSPRSPDVLHNRKVNSGTCFTSAWFPGHLLTVRSCTLREAMNVRFRIHCQAVSLNAESSPPGVVRGGSFDSFLQKRPR</sequence>
<gene>
    <name evidence="2" type="ORF">VNO77_08415</name>
</gene>
<feature type="compositionally biased region" description="Low complexity" evidence="1">
    <location>
        <begin position="89"/>
        <end position="98"/>
    </location>
</feature>
<dbReference type="Proteomes" id="UP001367508">
    <property type="component" value="Unassembled WGS sequence"/>
</dbReference>
<evidence type="ECO:0000256" key="1">
    <source>
        <dbReference type="SAM" id="MobiDB-lite"/>
    </source>
</evidence>
<reference evidence="2 3" key="1">
    <citation type="submission" date="2024-01" db="EMBL/GenBank/DDBJ databases">
        <title>The genomes of 5 underutilized Papilionoideae crops provide insights into root nodulation and disease resistanc.</title>
        <authorList>
            <person name="Jiang F."/>
        </authorList>
    </citation>
    <scope>NUCLEOTIDE SEQUENCE [LARGE SCALE GENOMIC DNA]</scope>
    <source>
        <strain evidence="2">LVBAO_FW01</strain>
        <tissue evidence="2">Leaves</tissue>
    </source>
</reference>
<name>A0AAN9MDY0_CANGL</name>
<comment type="caution">
    <text evidence="2">The sequence shown here is derived from an EMBL/GenBank/DDBJ whole genome shotgun (WGS) entry which is preliminary data.</text>
</comment>
<evidence type="ECO:0000313" key="2">
    <source>
        <dbReference type="EMBL" id="KAK7350182.1"/>
    </source>
</evidence>